<sequence>MAEIVAGFMLPHDPLIASIPDAPPLQKRETCMAAYAAIVERIKDLKVDTVIVIGDDHYTMHSPACIPRCLIGIGDVEGPREEWLGIPRAKIENNEALAHHIMQTGFDVGVDWAVAKTLVIDHSTTIPIHYAVRPAAGVRAIPVYLNTGFEPLISSRRAYQIGKVIGEAVASWSGTERVAIYGTGGLSHWPGMAQMGKVNAEWDRKILSHVEEGNVEALIALTDEEILRDGGNGGLEIKNWICAMGALGTVRGELIAYESVPEWVCGCGYLEMKRAA</sequence>
<organism evidence="2">
    <name type="scientific">Burkholderia sp. BC1</name>
    <dbReference type="NCBI Taxonomy" id="1095370"/>
    <lineage>
        <taxon>Bacteria</taxon>
        <taxon>Pseudomonadati</taxon>
        <taxon>Pseudomonadota</taxon>
        <taxon>Betaproteobacteria</taxon>
        <taxon>Burkholderiales</taxon>
        <taxon>Burkholderiaceae</taxon>
        <taxon>Burkholderia</taxon>
    </lineage>
</organism>
<keyword evidence="2" id="KW-0560">Oxidoreductase</keyword>
<gene>
    <name evidence="2" type="primary">nolC</name>
</gene>
<dbReference type="GO" id="GO:0016702">
    <property type="term" value="F:oxidoreductase activity, acting on single donors with incorporation of molecular oxygen, incorporation of two atoms of oxygen"/>
    <property type="evidence" value="ECO:0007669"/>
    <property type="project" value="UniProtKB-ARBA"/>
</dbReference>
<reference evidence="2" key="1">
    <citation type="submission" date="2016-04" db="EMBL/GenBank/DDBJ databases">
        <title>2-naphthol catabolic nol gene cluster in Burkholderia sp. strain BC1.</title>
        <authorList>
            <person name="Pal Chowdhury P."/>
            <person name="Dutta T.K."/>
        </authorList>
    </citation>
    <scope>NUCLEOTIDE SEQUENCE</scope>
    <source>
        <strain evidence="2">BC1</strain>
    </source>
</reference>
<proteinExistence type="predicted"/>
<dbReference type="Gene3D" id="3.40.830.10">
    <property type="entry name" value="LigB-like"/>
    <property type="match status" value="1"/>
</dbReference>
<dbReference type="GO" id="GO:0008198">
    <property type="term" value="F:ferrous iron binding"/>
    <property type="evidence" value="ECO:0007669"/>
    <property type="project" value="InterPro"/>
</dbReference>
<feature type="domain" description="Extradiol ring-cleavage dioxygenase class III enzyme subunit B" evidence="1">
    <location>
        <begin position="8"/>
        <end position="264"/>
    </location>
</feature>
<dbReference type="InterPro" id="IPR004183">
    <property type="entry name" value="Xdiol_dOase_suB"/>
</dbReference>
<dbReference type="EMBL" id="KX155565">
    <property type="protein sequence ID" value="APP18131.1"/>
    <property type="molecule type" value="Genomic_DNA"/>
</dbReference>
<keyword evidence="2" id="KW-0223">Dioxygenase</keyword>
<dbReference type="AlphaFoldDB" id="A0A1L5SM65"/>
<evidence type="ECO:0000313" key="2">
    <source>
        <dbReference type="EMBL" id="APP18131.1"/>
    </source>
</evidence>
<name>A0A1L5SM65_9BURK</name>
<evidence type="ECO:0000259" key="1">
    <source>
        <dbReference type="Pfam" id="PF02900"/>
    </source>
</evidence>
<dbReference type="Pfam" id="PF02900">
    <property type="entry name" value="LigB"/>
    <property type="match status" value="1"/>
</dbReference>
<dbReference type="SUPFAM" id="SSF53213">
    <property type="entry name" value="LigB-like"/>
    <property type="match status" value="1"/>
</dbReference>
<protein>
    <submittedName>
        <fullName evidence="2">Ring cleavage dioxygenase</fullName>
    </submittedName>
</protein>
<accession>A0A1L5SM65</accession>